<proteinExistence type="predicted"/>
<feature type="domain" description="PoNi N-terminal" evidence="1">
    <location>
        <begin position="12"/>
        <end position="130"/>
    </location>
</feature>
<dbReference type="EMBL" id="CP126975">
    <property type="protein sequence ID" value="WIM80668.1"/>
    <property type="molecule type" value="Genomic_DNA"/>
</dbReference>
<name>A0AAX3XEN9_9PAST</name>
<evidence type="ECO:0000259" key="2">
    <source>
        <dbReference type="Pfam" id="PF08929"/>
    </source>
</evidence>
<accession>A0AAX3XEN9</accession>
<sequence>MNNFEQEKRSAFLKEEFFCYMYDFFKKDLLEDIFNVVPPEYIKEKGVLEVDSYYKRLSWAQVSHYMEYVQLKFSVGIEMQEVVNETKSMLSRFEKHFSQDFPKAKLYLWEADSYIYILWLLSLAVLSDSKEYLQIIPTWIGSEDEHTDLPLVDKPMKAFLDLVGYQGQVQVADKALFPKSVYPLISEIIEAETHKKGELLKQYLKGWYKSNKDTYWYNYHKENNGKFFFGYWSFESAVLALLLDINVSIEGIDTMSVFPKDYFYWAKLQK</sequence>
<evidence type="ECO:0000259" key="1">
    <source>
        <dbReference type="Pfam" id="PF08928"/>
    </source>
</evidence>
<gene>
    <name evidence="3" type="ORF">QP018_05415</name>
</gene>
<dbReference type="InterPro" id="IPR015024">
    <property type="entry name" value="PoNi_N"/>
</dbReference>
<evidence type="ECO:0000313" key="4">
    <source>
        <dbReference type="Proteomes" id="UP001226750"/>
    </source>
</evidence>
<feature type="domain" description="PoNi C-terminal" evidence="2">
    <location>
        <begin position="162"/>
        <end position="248"/>
    </location>
</feature>
<reference evidence="3 4" key="1">
    <citation type="submission" date="2023-06" db="EMBL/GenBank/DDBJ databases">
        <title>Complete Genome Sequence of Gallibacterium anatis Strain BJF12, Isolated from a chicken with diarrhea.</title>
        <authorList>
            <person name="Guo F."/>
            <person name="Bu W."/>
            <person name="Xu F."/>
            <person name="Wen T."/>
        </authorList>
    </citation>
    <scope>NUCLEOTIDE SEQUENCE [LARGE SCALE GENOMIC DNA]</scope>
    <source>
        <strain evidence="3 4">BJF12</strain>
    </source>
</reference>
<dbReference type="SUPFAM" id="SSF140731">
    <property type="entry name" value="PA2201 C-terminal domain-like"/>
    <property type="match status" value="1"/>
</dbReference>
<evidence type="ECO:0000313" key="3">
    <source>
        <dbReference type="EMBL" id="WIM80668.1"/>
    </source>
</evidence>
<protein>
    <submittedName>
        <fullName evidence="3">DUF1911 domain-containing protein</fullName>
    </submittedName>
</protein>
<dbReference type="Proteomes" id="UP001226750">
    <property type="component" value="Chromosome"/>
</dbReference>
<dbReference type="Pfam" id="PF08929">
    <property type="entry name" value="PoNi_C"/>
    <property type="match status" value="1"/>
</dbReference>
<dbReference type="Gene3D" id="1.10.3920.10">
    <property type="entry name" value="PA2201 C-terminal domain-like"/>
    <property type="match status" value="1"/>
</dbReference>
<dbReference type="InterPro" id="IPR028983">
    <property type="entry name" value="PA2201-like_C"/>
</dbReference>
<dbReference type="AlphaFoldDB" id="A0AAX3XEN9"/>
<keyword evidence="4" id="KW-1185">Reference proteome</keyword>
<organism evidence="3 4">
    <name type="scientific">Gallibacterium anatis</name>
    <dbReference type="NCBI Taxonomy" id="750"/>
    <lineage>
        <taxon>Bacteria</taxon>
        <taxon>Pseudomonadati</taxon>
        <taxon>Pseudomonadota</taxon>
        <taxon>Gammaproteobacteria</taxon>
        <taxon>Pasteurellales</taxon>
        <taxon>Pasteurellaceae</taxon>
        <taxon>Gallibacterium</taxon>
    </lineage>
</organism>
<dbReference type="Pfam" id="PF08928">
    <property type="entry name" value="PoNi_N"/>
    <property type="match status" value="1"/>
</dbReference>
<dbReference type="RefSeq" id="WP_285097490.1">
    <property type="nucleotide sequence ID" value="NZ_CP126975.1"/>
</dbReference>
<dbReference type="InterPro" id="IPR015025">
    <property type="entry name" value="PoNi_C"/>
</dbReference>